<gene>
    <name evidence="2" type="ORF">HNQ64_003501</name>
</gene>
<dbReference type="RefSeq" id="WP_184210765.1">
    <property type="nucleotide sequence ID" value="NZ_JACHIF010000007.1"/>
</dbReference>
<protein>
    <recommendedName>
        <fullName evidence="4">TraB family protein</fullName>
    </recommendedName>
</protein>
<dbReference type="Proteomes" id="UP000534294">
    <property type="component" value="Unassembled WGS sequence"/>
</dbReference>
<keyword evidence="3" id="KW-1185">Reference proteome</keyword>
<feature type="chain" id="PRO_5030863121" description="TraB family protein" evidence="1">
    <location>
        <begin position="22"/>
        <end position="300"/>
    </location>
</feature>
<dbReference type="PANTHER" id="PTHR35757">
    <property type="entry name" value="THERMOSOME SUBUNIT GAMMA"/>
    <property type="match status" value="1"/>
</dbReference>
<feature type="signal peptide" evidence="1">
    <location>
        <begin position="1"/>
        <end position="21"/>
    </location>
</feature>
<accession>A0A7W7YNC8</accession>
<comment type="caution">
    <text evidence="2">The sequence shown here is derived from an EMBL/GenBank/DDBJ whole genome shotgun (WGS) entry which is preliminary data.</text>
</comment>
<evidence type="ECO:0000256" key="1">
    <source>
        <dbReference type="SAM" id="SignalP"/>
    </source>
</evidence>
<organism evidence="2 3">
    <name type="scientific">Prosthecobacter dejongeii</name>
    <dbReference type="NCBI Taxonomy" id="48465"/>
    <lineage>
        <taxon>Bacteria</taxon>
        <taxon>Pseudomonadati</taxon>
        <taxon>Verrucomicrobiota</taxon>
        <taxon>Verrucomicrobiia</taxon>
        <taxon>Verrucomicrobiales</taxon>
        <taxon>Verrucomicrobiaceae</taxon>
        <taxon>Prosthecobacter</taxon>
    </lineage>
</organism>
<evidence type="ECO:0008006" key="4">
    <source>
        <dbReference type="Google" id="ProtNLM"/>
    </source>
</evidence>
<dbReference type="EMBL" id="JACHIF010000007">
    <property type="protein sequence ID" value="MBB5039232.1"/>
    <property type="molecule type" value="Genomic_DNA"/>
</dbReference>
<evidence type="ECO:0000313" key="2">
    <source>
        <dbReference type="EMBL" id="MBB5039232.1"/>
    </source>
</evidence>
<evidence type="ECO:0000313" key="3">
    <source>
        <dbReference type="Proteomes" id="UP000534294"/>
    </source>
</evidence>
<proteinExistence type="predicted"/>
<dbReference type="AlphaFoldDB" id="A0A7W7YNC8"/>
<sequence length="300" mass="33786">MKTLRFLSLLVAVTAAVSALSAETKPASASPAPLSGLVEKEATDFLRFVENDEGESLQTAIVTYVSPAGVKVDLVGAVHIADKAYFDALNAQFKTYEAVLYELVGRPIELREDLKPGDGSEKLQWLGQVQETLRKTLKLESQLRGIDYKAKNFVHADMSVEGFFESQEQKKETFISLWLKAIQAQASLDRNRPQPSMVELLMIMRQEDPSMDLKRLVGQEFDSMEKLIMGMESNGGTSIIGERNRFALEVLDKEIKAGKKRLAIFYGAAHLPDMEKRLLAQDYKLQKIEWVKAWDLPWEE</sequence>
<reference evidence="2 3" key="1">
    <citation type="submission" date="2020-08" db="EMBL/GenBank/DDBJ databases">
        <title>Genomic Encyclopedia of Type Strains, Phase IV (KMG-IV): sequencing the most valuable type-strain genomes for metagenomic binning, comparative biology and taxonomic classification.</title>
        <authorList>
            <person name="Goeker M."/>
        </authorList>
    </citation>
    <scope>NUCLEOTIDE SEQUENCE [LARGE SCALE GENOMIC DNA]</scope>
    <source>
        <strain evidence="2 3">DSM 12251</strain>
    </source>
</reference>
<name>A0A7W7YNC8_9BACT</name>
<dbReference type="PANTHER" id="PTHR35757:SF1">
    <property type="entry name" value="THERMOSOME SUBUNIT GAMMA"/>
    <property type="match status" value="1"/>
</dbReference>
<keyword evidence="1" id="KW-0732">Signal</keyword>